<keyword evidence="5" id="KW-0479">Metal-binding</keyword>
<evidence type="ECO:0000256" key="11">
    <source>
        <dbReference type="ARBA" id="ARBA00023125"/>
    </source>
</evidence>
<dbReference type="GO" id="GO:0019079">
    <property type="term" value="P:viral genome replication"/>
    <property type="evidence" value="ECO:0007669"/>
    <property type="project" value="InterPro"/>
</dbReference>
<dbReference type="GO" id="GO:0042025">
    <property type="term" value="C:host cell nucleus"/>
    <property type="evidence" value="ECO:0007669"/>
    <property type="project" value="UniProtKB-SubCell"/>
</dbReference>
<evidence type="ECO:0000256" key="2">
    <source>
        <dbReference type="ARBA" id="ARBA00022562"/>
    </source>
</evidence>
<feature type="domain" description="PV NS1-Nuc" evidence="15">
    <location>
        <begin position="1"/>
        <end position="207"/>
    </location>
</feature>
<evidence type="ECO:0000256" key="7">
    <source>
        <dbReference type="ARBA" id="ARBA00022759"/>
    </source>
</evidence>
<name>A0A2Z3DCC5_9VIRU</name>
<dbReference type="RefSeq" id="YP_010802410.1">
    <property type="nucleotide sequence ID" value="NC_077009.1"/>
</dbReference>
<dbReference type="GO" id="GO:0004519">
    <property type="term" value="F:endonuclease activity"/>
    <property type="evidence" value="ECO:0007669"/>
    <property type="project" value="UniProtKB-UniRule"/>
</dbReference>
<evidence type="ECO:0000313" key="16">
    <source>
        <dbReference type="EMBL" id="AVR53742.1"/>
    </source>
</evidence>
<dbReference type="GeneID" id="80541168"/>
<keyword evidence="10 12" id="KW-0190">Covalent protein-DNA linkage</keyword>
<evidence type="ECO:0000256" key="5">
    <source>
        <dbReference type="ARBA" id="ARBA00022723"/>
    </source>
</evidence>
<evidence type="ECO:0000256" key="10">
    <source>
        <dbReference type="ARBA" id="ARBA00023124"/>
    </source>
</evidence>
<dbReference type="Pfam" id="PF01057">
    <property type="entry name" value="Parvo_NS1"/>
    <property type="match status" value="1"/>
</dbReference>
<evidence type="ECO:0000256" key="4">
    <source>
        <dbReference type="ARBA" id="ARBA00022722"/>
    </source>
</evidence>
<keyword evidence="2 12" id="KW-1048">Host nucleus</keyword>
<dbReference type="Proteomes" id="UP001161302">
    <property type="component" value="Segment"/>
</dbReference>
<protein>
    <submittedName>
        <fullName evidence="16">Nonstructural protein 1</fullName>
    </submittedName>
</protein>
<keyword evidence="4 12" id="KW-0540">Nuclease</keyword>
<keyword evidence="6 12" id="KW-0547">Nucleotide-binding</keyword>
<reference evidence="16" key="1">
    <citation type="journal article" date="2018" name="Viruses">
        <title>Novel Parvoviruses from Wild and Domestic Animals in Brazil Provide New Insights into Parvovirus Distribution and Diversity.</title>
        <authorList>
            <person name="de Souza W.M."/>
            <person name="Dennis T."/>
            <person name="Fumagalli M.J."/>
            <person name="Araujo J."/>
            <person name="Sabino-Santos G."/>
            <person name="Maia F.G."/>
            <person name="Acrani G.O."/>
            <person name="Carrasco A.O."/>
            <person name="Romeiro M.F."/>
            <person name="Modha S."/>
            <person name="Vieira L.C."/>
            <person name="Ometto T."/>
            <person name="Queiroz L.H."/>
            <person name="Durigon E.L."/>
            <person name="Nunes M.R."/>
            <person name="Figueiredo L.T."/>
            <person name="Gifford R.J."/>
        </authorList>
    </citation>
    <scope>NUCLEOTIDE SEQUENCE</scope>
    <source>
        <strain evidence="16">3542</strain>
    </source>
</reference>
<organism evidence="16 17">
    <name type="scientific">Rodent tetraparvovirus</name>
    <dbReference type="NCBI Taxonomy" id="2137541"/>
    <lineage>
        <taxon>Viruses</taxon>
        <taxon>Monodnaviria</taxon>
        <taxon>Shotokuvirae</taxon>
        <taxon>Cossaviricota</taxon>
        <taxon>Quintoviricetes</taxon>
        <taxon>Piccovirales</taxon>
        <taxon>Parvoviridae</taxon>
        <taxon>Parvovirinae</taxon>
        <taxon>Tetraparvovirus</taxon>
        <taxon>Tetraparvovirus rodent1</taxon>
    </lineage>
</organism>
<keyword evidence="11 12" id="KW-0238">DNA-binding</keyword>
<dbReference type="Pfam" id="PF08724">
    <property type="entry name" value="Rep_N"/>
    <property type="match status" value="1"/>
</dbReference>
<keyword evidence="3 12" id="KW-0235">DNA replication</keyword>
<feature type="short sequence motif" description="RCR-2" evidence="12">
    <location>
        <begin position="101"/>
        <end position="103"/>
    </location>
</feature>
<evidence type="ECO:0000256" key="1">
    <source>
        <dbReference type="ARBA" id="ARBA00004147"/>
    </source>
</evidence>
<comment type="subcellular location">
    <subcellularLocation>
        <location evidence="1 12">Host nucleus</location>
    </subcellularLocation>
</comment>
<evidence type="ECO:0000256" key="9">
    <source>
        <dbReference type="ARBA" id="ARBA00022840"/>
    </source>
</evidence>
<feature type="active site" description="For nuclease activity" evidence="12">
    <location>
        <position position="161"/>
    </location>
</feature>
<keyword evidence="9" id="KW-0067">ATP-binding</keyword>
<dbReference type="GO" id="GO:0003677">
    <property type="term" value="F:DNA binding"/>
    <property type="evidence" value="ECO:0007669"/>
    <property type="project" value="UniProtKB-UniRule"/>
</dbReference>
<dbReference type="GO" id="GO:0046872">
    <property type="term" value="F:metal ion binding"/>
    <property type="evidence" value="ECO:0007669"/>
    <property type="project" value="UniProtKB-KW"/>
</dbReference>
<evidence type="ECO:0000256" key="13">
    <source>
        <dbReference type="SAM" id="MobiDB-lite"/>
    </source>
</evidence>
<dbReference type="InterPro" id="IPR049901">
    <property type="entry name" value="PV_NS1-NUC"/>
</dbReference>
<feature type="region of interest" description="Disordered" evidence="13">
    <location>
        <begin position="523"/>
        <end position="585"/>
    </location>
</feature>
<dbReference type="PROSITE" id="PS52022">
    <property type="entry name" value="PV_NS1_NUC"/>
    <property type="match status" value="1"/>
</dbReference>
<dbReference type="InterPro" id="IPR014835">
    <property type="entry name" value="NS1-Nuc"/>
</dbReference>
<evidence type="ECO:0000256" key="12">
    <source>
        <dbReference type="PROSITE-ProRule" id="PRU01366"/>
    </source>
</evidence>
<dbReference type="InterPro" id="IPR027417">
    <property type="entry name" value="P-loop_NTPase"/>
</dbReference>
<dbReference type="GO" id="GO:0016787">
    <property type="term" value="F:hydrolase activity"/>
    <property type="evidence" value="ECO:0007669"/>
    <property type="project" value="UniProtKB-KW"/>
</dbReference>
<proteinExistence type="predicted"/>
<keyword evidence="8 12" id="KW-0378">Hydrolase</keyword>
<feature type="domain" description="SF3 helicase" evidence="14">
    <location>
        <begin position="301"/>
        <end position="468"/>
    </location>
</feature>
<evidence type="ECO:0000256" key="8">
    <source>
        <dbReference type="ARBA" id="ARBA00022801"/>
    </source>
</evidence>
<dbReference type="PROSITE" id="PS51206">
    <property type="entry name" value="SF3_HELICASE_1"/>
    <property type="match status" value="1"/>
</dbReference>
<accession>A0A2Z3DCC5</accession>
<dbReference type="GO" id="GO:0005524">
    <property type="term" value="F:ATP binding"/>
    <property type="evidence" value="ECO:0007669"/>
    <property type="project" value="UniProtKB-KW"/>
</dbReference>
<dbReference type="SUPFAM" id="SSF52540">
    <property type="entry name" value="P-loop containing nucleoside triphosphate hydrolases"/>
    <property type="match status" value="1"/>
</dbReference>
<dbReference type="KEGG" id="vg:80541168"/>
<dbReference type="InterPro" id="IPR014015">
    <property type="entry name" value="Helicase_SF3_DNA-vir"/>
</dbReference>
<evidence type="ECO:0000259" key="14">
    <source>
        <dbReference type="PROSITE" id="PS51206"/>
    </source>
</evidence>
<feature type="short sequence motif" description="RCR-3" evidence="12">
    <location>
        <begin position="161"/>
        <end position="165"/>
    </location>
</feature>
<dbReference type="Gene3D" id="3.40.1310.20">
    <property type="match status" value="1"/>
</dbReference>
<evidence type="ECO:0000259" key="15">
    <source>
        <dbReference type="PROSITE" id="PS52022"/>
    </source>
</evidence>
<dbReference type="Gene3D" id="1.10.10.950">
    <property type="match status" value="1"/>
</dbReference>
<evidence type="ECO:0000256" key="3">
    <source>
        <dbReference type="ARBA" id="ARBA00022705"/>
    </source>
</evidence>
<keyword evidence="17" id="KW-1185">Reference proteome</keyword>
<evidence type="ECO:0000313" key="17">
    <source>
        <dbReference type="Proteomes" id="UP001161302"/>
    </source>
</evidence>
<dbReference type="SUPFAM" id="SSF55464">
    <property type="entry name" value="Origin of replication-binding domain, RBD-like"/>
    <property type="match status" value="1"/>
</dbReference>
<dbReference type="GO" id="GO:0006260">
    <property type="term" value="P:DNA replication"/>
    <property type="evidence" value="ECO:0007669"/>
    <property type="project" value="UniProtKB-UniRule"/>
</dbReference>
<evidence type="ECO:0000256" key="6">
    <source>
        <dbReference type="ARBA" id="ARBA00022741"/>
    </source>
</evidence>
<dbReference type="InterPro" id="IPR001257">
    <property type="entry name" value="Parvovirus_NS1_helicase"/>
</dbReference>
<keyword evidence="7 12" id="KW-0255">Endonuclease</keyword>
<sequence>MDPVCFSAVMQVPEQCFSEEWCWRDFASLSGPLTSTETRDVLDWPTEDLDREYPWFKFAVHLSQVVFMQLMDCHHILFPHHIRPCIYLQAEPSTSEGNIFHLHLVASKDRKSGREFAKWLKNFRALMATYVLTAEFPLCFNLRKTSQGRLYQSDYSFIRNYLLPKLPLQHCVWGVTNIDRFHGAVLSVIARQGTNGTDAIALPYDLSSGQAEHEGRVEAPVMAGKSADRFLKLIDWLVLEGIATEKKWLAVDKVSYRTFLACSGGVLQARNALAIARREMVLTHNLLDYLAKSGEVMGPENRVSRLFKLNGYDPETAAWYCAAWARGVWPKRRALWLWGPASTGKTLLAAAIATLSPSYGCVNWTNQNFPFNDCHCQSLIWWEEGRMTENMVEVAKAILGGAPVRLDVKNKGSEDFLPTAVIITSNGDLTVTVDGPVMSTAHQEALQTRITMFELLKTVPEGLAPITEKDIRDFFRAGEELLSLRGNPPETFRAPQRSETGAALALTCLHQGRYIEEAATWDSEDDWFPPPAQNRKRRRTGDDSTSTVSAPTPPPNSPEEEEPTVTQIVSAPFPPDSPTVPEEEETLSARYELEIWWWRLLDDIRRAETLFLMPPKGPGHPPGYGLFYTALWLKEPWRYRCSLKRAEAHIQNRFFEWAHW</sequence>
<dbReference type="Gene3D" id="3.40.50.300">
    <property type="entry name" value="P-loop containing nucleotide triphosphate hydrolases"/>
    <property type="match status" value="1"/>
</dbReference>
<dbReference type="EMBL" id="MG745670">
    <property type="protein sequence ID" value="AVR53742.1"/>
    <property type="molecule type" value="Genomic_DNA"/>
</dbReference>